<protein>
    <submittedName>
        <fullName evidence="1">Uncharacterized protein</fullName>
    </submittedName>
</protein>
<keyword evidence="2" id="KW-1185">Reference proteome</keyword>
<dbReference type="AlphaFoldDB" id="A0A6A6L1X7"/>
<dbReference type="EMBL" id="JAAGAX010000013">
    <property type="protein sequence ID" value="KAF2294183.1"/>
    <property type="molecule type" value="Genomic_DNA"/>
</dbReference>
<comment type="caution">
    <text evidence="1">The sequence shown here is derived from an EMBL/GenBank/DDBJ whole genome shotgun (WGS) entry which is preliminary data.</text>
</comment>
<name>A0A6A6L1X7_HEVBR</name>
<reference evidence="1 2" key="1">
    <citation type="journal article" date="2020" name="Mol. Plant">
        <title>The Chromosome-Based Rubber Tree Genome Provides New Insights into Spurge Genome Evolution and Rubber Biosynthesis.</title>
        <authorList>
            <person name="Liu J."/>
            <person name="Shi C."/>
            <person name="Shi C.C."/>
            <person name="Li W."/>
            <person name="Zhang Q.J."/>
            <person name="Zhang Y."/>
            <person name="Li K."/>
            <person name="Lu H.F."/>
            <person name="Shi C."/>
            <person name="Zhu S.T."/>
            <person name="Xiao Z.Y."/>
            <person name="Nan H."/>
            <person name="Yue Y."/>
            <person name="Zhu X.G."/>
            <person name="Wu Y."/>
            <person name="Hong X.N."/>
            <person name="Fan G.Y."/>
            <person name="Tong Y."/>
            <person name="Zhang D."/>
            <person name="Mao C.L."/>
            <person name="Liu Y.L."/>
            <person name="Hao S.J."/>
            <person name="Liu W.Q."/>
            <person name="Lv M.Q."/>
            <person name="Zhang H.B."/>
            <person name="Liu Y."/>
            <person name="Hu-Tang G.R."/>
            <person name="Wang J.P."/>
            <person name="Wang J.H."/>
            <person name="Sun Y.H."/>
            <person name="Ni S.B."/>
            <person name="Chen W.B."/>
            <person name="Zhang X.C."/>
            <person name="Jiao Y.N."/>
            <person name="Eichler E.E."/>
            <person name="Li G.H."/>
            <person name="Liu X."/>
            <person name="Gao L.Z."/>
        </authorList>
    </citation>
    <scope>NUCLEOTIDE SEQUENCE [LARGE SCALE GENOMIC DNA]</scope>
    <source>
        <strain evidence="2">cv. GT1</strain>
        <tissue evidence="1">Leaf</tissue>
    </source>
</reference>
<proteinExistence type="predicted"/>
<gene>
    <name evidence="1" type="ORF">GH714_008054</name>
</gene>
<dbReference type="PANTHER" id="PTHR33735:SF10">
    <property type="entry name" value="EXPRESSED PROTEIN"/>
    <property type="match status" value="1"/>
</dbReference>
<sequence length="201" mass="22343">MLAKGSSWRSFLQLLYYRYRTCCSSNVALGYGSAGAIVADKKIGLHGVKVKDDMGKAPVPPVDPPRANYASCMACRAKWMLGSMLSLILPFWKEKWEKLKMIEGEAEIVGEEVESVAAVVQKFATMAENISAEVAEKLPENGKLKETAVLIERVSKATAHDAQLTRDFIHKVDKLKHDFEDLETMVEPAIEKLLQQKSEGK</sequence>
<evidence type="ECO:0000313" key="2">
    <source>
        <dbReference type="Proteomes" id="UP000467840"/>
    </source>
</evidence>
<dbReference type="Proteomes" id="UP000467840">
    <property type="component" value="Chromosome 7"/>
</dbReference>
<accession>A0A6A6L1X7</accession>
<evidence type="ECO:0000313" key="1">
    <source>
        <dbReference type="EMBL" id="KAF2294183.1"/>
    </source>
</evidence>
<organism evidence="1 2">
    <name type="scientific">Hevea brasiliensis</name>
    <name type="common">Para rubber tree</name>
    <name type="synonym">Siphonia brasiliensis</name>
    <dbReference type="NCBI Taxonomy" id="3981"/>
    <lineage>
        <taxon>Eukaryota</taxon>
        <taxon>Viridiplantae</taxon>
        <taxon>Streptophyta</taxon>
        <taxon>Embryophyta</taxon>
        <taxon>Tracheophyta</taxon>
        <taxon>Spermatophyta</taxon>
        <taxon>Magnoliopsida</taxon>
        <taxon>eudicotyledons</taxon>
        <taxon>Gunneridae</taxon>
        <taxon>Pentapetalae</taxon>
        <taxon>rosids</taxon>
        <taxon>fabids</taxon>
        <taxon>Malpighiales</taxon>
        <taxon>Euphorbiaceae</taxon>
        <taxon>Crotonoideae</taxon>
        <taxon>Micrandreae</taxon>
        <taxon>Hevea</taxon>
    </lineage>
</organism>
<dbReference type="PANTHER" id="PTHR33735">
    <property type="entry name" value="EXPRESSED PROTEIN"/>
    <property type="match status" value="1"/>
</dbReference>